<feature type="compositionally biased region" description="Acidic residues" evidence="1">
    <location>
        <begin position="529"/>
        <end position="544"/>
    </location>
</feature>
<dbReference type="AlphaFoldDB" id="A0A5J4VQQ2"/>
<evidence type="ECO:0000313" key="4">
    <source>
        <dbReference type="Proteomes" id="UP000324800"/>
    </source>
</evidence>
<evidence type="ECO:0000256" key="1">
    <source>
        <dbReference type="SAM" id="MobiDB-lite"/>
    </source>
</evidence>
<dbReference type="InterPro" id="IPR050863">
    <property type="entry name" value="CenT-Element_Derived"/>
</dbReference>
<accession>A0A5J4VQQ2</accession>
<dbReference type="EMBL" id="SNRW01005473">
    <property type="protein sequence ID" value="KAA6384998.1"/>
    <property type="molecule type" value="Genomic_DNA"/>
</dbReference>
<feature type="compositionally biased region" description="Acidic residues" evidence="1">
    <location>
        <begin position="582"/>
        <end position="595"/>
    </location>
</feature>
<dbReference type="GO" id="GO:0005634">
    <property type="term" value="C:nucleus"/>
    <property type="evidence" value="ECO:0007669"/>
    <property type="project" value="TreeGrafter"/>
</dbReference>
<comment type="caution">
    <text evidence="3">The sequence shown here is derived from an EMBL/GenBank/DDBJ whole genome shotgun (WGS) entry which is preliminary data.</text>
</comment>
<protein>
    <recommendedName>
        <fullName evidence="2">DDE-1 domain-containing protein</fullName>
    </recommendedName>
</protein>
<evidence type="ECO:0000259" key="2">
    <source>
        <dbReference type="Pfam" id="PF03184"/>
    </source>
</evidence>
<feature type="compositionally biased region" description="Low complexity" evidence="1">
    <location>
        <begin position="464"/>
        <end position="479"/>
    </location>
</feature>
<sequence length="711" mass="82292">MWKSDIKFHFATPSEVRKAISDHNWGNLDPQTQIVENLFLQEGIRRKSITDSGVVSHNTVQRAFSNINNKRKQGQVGGKHLLWKDEEDLIEKTFNELVQNRQFKTLEQAVEIAQEIVNRNPDRQHFSDLIDIPWLERFCNKRKQFKIMRGHIVDEMRYRNCTRSVLRPWNTWDYLLENIWNLDETSLNFTPKRCQRMLTGAKTNIAYCVGPTRRPNVTISLCGSAAGNSLKSDILLKAKTVPQEFKKLNRELFRITPNGIGWQNDATFISYMREIVIPGIVSWRNQTPRVIDEHNQDLKSKKENKKSNYDREERSLLIMDGHGSRRNRQLMKLCNENRIDVLILPAHTSHKIQPLDCGVNARLKQRMREVFKYPKDNSVSSFRAAFVEALKTAVNQALDSEVLKGSFQKSGIEPDDQSKCFEGLPETIEINSQSQNSSTITTISTTTTTSISSTTTKIITTITTTTTSTSSSSSSSSESLPQSLESTKGKFPISGKVLTSKLVGLEWKHFEKIKEKKQKGKKQKINAEKDDESVSEEEESDFDEEKLINDNQKRGKKKINKSKKAKKSKQQPRNKRIRIDSDVENDSISDSDSDDWNQYIQMQNEIDSEDIELDEYEENEEEWFWDSFDMQDTPIQNEKEKEKVMEKDQIIKEKEGSKLNTEADKVQLDDDDCKTVAERRMPRVGVKQIVLLGKKLKRKRNDEDVEYEFQE</sequence>
<gene>
    <name evidence="3" type="ORF">EZS28_019475</name>
</gene>
<dbReference type="Pfam" id="PF03184">
    <property type="entry name" value="DDE_1"/>
    <property type="match status" value="1"/>
</dbReference>
<dbReference type="GO" id="GO:0003677">
    <property type="term" value="F:DNA binding"/>
    <property type="evidence" value="ECO:0007669"/>
    <property type="project" value="TreeGrafter"/>
</dbReference>
<dbReference type="PANTHER" id="PTHR19303">
    <property type="entry name" value="TRANSPOSON"/>
    <property type="match status" value="1"/>
</dbReference>
<feature type="region of interest" description="Disordered" evidence="1">
    <location>
        <begin position="516"/>
        <end position="596"/>
    </location>
</feature>
<dbReference type="PANTHER" id="PTHR19303:SF73">
    <property type="entry name" value="PROTEIN PDC2"/>
    <property type="match status" value="1"/>
</dbReference>
<dbReference type="OrthoDB" id="6258697at2759"/>
<organism evidence="3 4">
    <name type="scientific">Streblomastix strix</name>
    <dbReference type="NCBI Taxonomy" id="222440"/>
    <lineage>
        <taxon>Eukaryota</taxon>
        <taxon>Metamonada</taxon>
        <taxon>Preaxostyla</taxon>
        <taxon>Oxymonadida</taxon>
        <taxon>Streblomastigidae</taxon>
        <taxon>Streblomastix</taxon>
    </lineage>
</organism>
<feature type="region of interest" description="Disordered" evidence="1">
    <location>
        <begin position="464"/>
        <end position="490"/>
    </location>
</feature>
<feature type="domain" description="DDE-1" evidence="2">
    <location>
        <begin position="217"/>
        <end position="370"/>
    </location>
</feature>
<feature type="compositionally biased region" description="Basic residues" evidence="1">
    <location>
        <begin position="554"/>
        <end position="576"/>
    </location>
</feature>
<dbReference type="InterPro" id="IPR004875">
    <property type="entry name" value="DDE_SF_endonuclease_dom"/>
</dbReference>
<reference evidence="3 4" key="1">
    <citation type="submission" date="2019-03" db="EMBL/GenBank/DDBJ databases">
        <title>Single cell metagenomics reveals metabolic interactions within the superorganism composed of flagellate Streblomastix strix and complex community of Bacteroidetes bacteria on its surface.</title>
        <authorList>
            <person name="Treitli S.C."/>
            <person name="Kolisko M."/>
            <person name="Husnik F."/>
            <person name="Keeling P."/>
            <person name="Hampl V."/>
        </authorList>
    </citation>
    <scope>NUCLEOTIDE SEQUENCE [LARGE SCALE GENOMIC DNA]</scope>
    <source>
        <strain evidence="3">ST1C</strain>
    </source>
</reference>
<name>A0A5J4VQQ2_9EUKA</name>
<dbReference type="InterPro" id="IPR036397">
    <property type="entry name" value="RNaseH_sf"/>
</dbReference>
<proteinExistence type="predicted"/>
<dbReference type="Proteomes" id="UP000324800">
    <property type="component" value="Unassembled WGS sequence"/>
</dbReference>
<evidence type="ECO:0000313" key="3">
    <source>
        <dbReference type="EMBL" id="KAA6384998.1"/>
    </source>
</evidence>
<dbReference type="Gene3D" id="3.30.420.10">
    <property type="entry name" value="Ribonuclease H-like superfamily/Ribonuclease H"/>
    <property type="match status" value="1"/>
</dbReference>